<feature type="domain" description="PurM-like C-terminal" evidence="4">
    <location>
        <begin position="155"/>
        <end position="294"/>
    </location>
</feature>
<dbReference type="Gene3D" id="3.30.1330.10">
    <property type="entry name" value="PurM-like, N-terminal domain"/>
    <property type="match status" value="1"/>
</dbReference>
<dbReference type="InterPro" id="IPR010918">
    <property type="entry name" value="PurM-like_C_dom"/>
</dbReference>
<feature type="binding site" evidence="2">
    <location>
        <begin position="121"/>
        <end position="122"/>
    </location>
    <ligand>
        <name>ATP</name>
        <dbReference type="ChEBI" id="CHEBI:30616"/>
    </ligand>
</feature>
<feature type="binding site" evidence="2">
    <location>
        <position position="28"/>
    </location>
    <ligand>
        <name>Mg(2+)</name>
        <dbReference type="ChEBI" id="CHEBI:18420"/>
        <label>4</label>
    </ligand>
</feature>
<dbReference type="InterPro" id="IPR006283">
    <property type="entry name" value="ThiL-like"/>
</dbReference>
<dbReference type="PANTHER" id="PTHR30270:SF0">
    <property type="entry name" value="THIAMINE-MONOPHOSPHATE KINASE"/>
    <property type="match status" value="1"/>
</dbReference>
<evidence type="ECO:0000256" key="1">
    <source>
        <dbReference type="ARBA" id="ARBA00022977"/>
    </source>
</evidence>
<evidence type="ECO:0000256" key="2">
    <source>
        <dbReference type="HAMAP-Rule" id="MF_02128"/>
    </source>
</evidence>
<dbReference type="GO" id="GO:0009228">
    <property type="term" value="P:thiamine biosynthetic process"/>
    <property type="evidence" value="ECO:0007669"/>
    <property type="project" value="UniProtKB-KW"/>
</dbReference>
<comment type="function">
    <text evidence="2">Catalyzes the ATP-dependent phosphorylation of thiamine-monophosphate (TMP) to form thiamine-pyrophosphate (TPP), the active form of vitamin B1.</text>
</comment>
<comment type="catalytic activity">
    <reaction evidence="2">
        <text>thiamine phosphate + ATP = thiamine diphosphate + ADP</text>
        <dbReference type="Rhea" id="RHEA:15913"/>
        <dbReference type="ChEBI" id="CHEBI:30616"/>
        <dbReference type="ChEBI" id="CHEBI:37575"/>
        <dbReference type="ChEBI" id="CHEBI:58937"/>
        <dbReference type="ChEBI" id="CHEBI:456216"/>
        <dbReference type="EC" id="2.7.4.16"/>
    </reaction>
</comment>
<evidence type="ECO:0000313" key="5">
    <source>
        <dbReference type="EMBL" id="PXZ01441.1"/>
    </source>
</evidence>
<dbReference type="Pfam" id="PF02769">
    <property type="entry name" value="AIRS_C"/>
    <property type="match status" value="1"/>
</dbReference>
<feature type="binding site" evidence="2">
    <location>
        <position position="52"/>
    </location>
    <ligand>
        <name>substrate</name>
    </ligand>
</feature>
<gene>
    <name evidence="2 5" type="primary">thiL</name>
    <name evidence="5" type="ORF">DK869_00035</name>
</gene>
<dbReference type="SUPFAM" id="SSF56042">
    <property type="entry name" value="PurM C-terminal domain-like"/>
    <property type="match status" value="1"/>
</dbReference>
<keyword evidence="2" id="KW-0479">Metal-binding</keyword>
<dbReference type="GO" id="GO:0000287">
    <property type="term" value="F:magnesium ion binding"/>
    <property type="evidence" value="ECO:0007669"/>
    <property type="project" value="UniProtKB-UniRule"/>
</dbReference>
<feature type="binding site" evidence="2">
    <location>
        <position position="209"/>
    </location>
    <ligand>
        <name>ATP</name>
        <dbReference type="ChEBI" id="CHEBI:30616"/>
    </ligand>
</feature>
<evidence type="ECO:0000313" key="6">
    <source>
        <dbReference type="Proteomes" id="UP000247565"/>
    </source>
</evidence>
<dbReference type="OrthoDB" id="9802811at2"/>
<feature type="binding site" evidence="2">
    <location>
        <position position="210"/>
    </location>
    <ligand>
        <name>Mg(2+)</name>
        <dbReference type="ChEBI" id="CHEBI:18420"/>
        <label>5</label>
    </ligand>
</feature>
<keyword evidence="2" id="KW-0460">Magnesium</keyword>
<feature type="binding site" evidence="2">
    <location>
        <position position="73"/>
    </location>
    <ligand>
        <name>Mg(2+)</name>
        <dbReference type="ChEBI" id="CHEBI:18420"/>
        <label>4</label>
    </ligand>
</feature>
<protein>
    <recommendedName>
        <fullName evidence="2">Thiamine-monophosphate kinase</fullName>
        <shortName evidence="2">TMP kinase</shortName>
        <shortName evidence="2">Thiamine-phosphate kinase</shortName>
        <ecNumber evidence="2">2.7.4.16</ecNumber>
    </recommendedName>
</protein>
<accession>A0A318MXZ0</accession>
<dbReference type="PIRSF" id="PIRSF005303">
    <property type="entry name" value="Thiam_monoph_kin"/>
    <property type="match status" value="1"/>
</dbReference>
<keyword evidence="1 2" id="KW-0784">Thiamine biosynthesis</keyword>
<feature type="binding site" evidence="2">
    <location>
        <position position="28"/>
    </location>
    <ligand>
        <name>Mg(2+)</name>
        <dbReference type="ChEBI" id="CHEBI:18420"/>
        <label>3</label>
    </ligand>
</feature>
<dbReference type="Proteomes" id="UP000247565">
    <property type="component" value="Unassembled WGS sequence"/>
</dbReference>
<comment type="pathway">
    <text evidence="2">Cofactor biosynthesis; thiamine diphosphate biosynthesis; thiamine diphosphate from thiamine phosphate: step 1/1.</text>
</comment>
<feature type="binding site" evidence="2">
    <location>
        <position position="148"/>
    </location>
    <ligand>
        <name>ATP</name>
        <dbReference type="ChEBI" id="CHEBI:30616"/>
    </ligand>
</feature>
<keyword evidence="2" id="KW-0808">Transferase</keyword>
<feature type="binding site" evidence="2">
    <location>
        <position position="314"/>
    </location>
    <ligand>
        <name>substrate</name>
    </ligand>
</feature>
<dbReference type="GO" id="GO:0005524">
    <property type="term" value="F:ATP binding"/>
    <property type="evidence" value="ECO:0007669"/>
    <property type="project" value="UniProtKB-UniRule"/>
</dbReference>
<dbReference type="EC" id="2.7.4.16" evidence="2"/>
<comment type="similarity">
    <text evidence="2">Belongs to the thiamine-monophosphate kinase family.</text>
</comment>
<dbReference type="UniPathway" id="UPA00060">
    <property type="reaction ID" value="UER00142"/>
</dbReference>
<dbReference type="PANTHER" id="PTHR30270">
    <property type="entry name" value="THIAMINE-MONOPHOSPHATE KINASE"/>
    <property type="match status" value="1"/>
</dbReference>
<feature type="binding site" evidence="2">
    <location>
        <position position="45"/>
    </location>
    <ligand>
        <name>Mg(2+)</name>
        <dbReference type="ChEBI" id="CHEBI:18420"/>
        <label>1</label>
    </ligand>
</feature>
<dbReference type="Gene3D" id="3.90.650.10">
    <property type="entry name" value="PurM-like C-terminal domain"/>
    <property type="match status" value="1"/>
</dbReference>
<reference evidence="5 6" key="1">
    <citation type="submission" date="2018-05" db="EMBL/GenBank/DDBJ databases">
        <title>Reference genomes for bee gut microbiota database.</title>
        <authorList>
            <person name="Ellegaard K.M."/>
        </authorList>
    </citation>
    <scope>NUCLEOTIDE SEQUENCE [LARGE SCALE GENOMIC DNA]</scope>
    <source>
        <strain evidence="5 6">ESL0284</strain>
    </source>
</reference>
<evidence type="ECO:0000259" key="3">
    <source>
        <dbReference type="Pfam" id="PF00586"/>
    </source>
</evidence>
<keyword evidence="2" id="KW-0067">ATP-binding</keyword>
<sequence>MELPPEFQIIDQYFKKLSCPEALDLTDDAAIVSLNQNEEIVLTMDAMSEGVHFFKNDPADLIARKLLRCNISDIAAMGAKPYGYLLALSLPDQYFNHQWMNLFTKGLAHDQKKYGLSLFGGDTTKNLNNMTLSVTMLGKVRKGQAIRRNTAKPTDGIWVTGTIGDAAMGLLALDGKISTNQYFIDRYHIPQPRIELSLNQIASAAMDISDGLVQDLSHLTRESRVDAVIYTNSIPLSNEAKKFQKDYFQTYITGGDDYELIFTIPVNKENKALEESKRVGIKLTKIGYCIEYNNGQIHILDEYDNEIKLGKLGWSHI</sequence>
<keyword evidence="6" id="KW-1185">Reference proteome</keyword>
<evidence type="ECO:0000259" key="4">
    <source>
        <dbReference type="Pfam" id="PF02769"/>
    </source>
</evidence>
<feature type="binding site" evidence="2">
    <location>
        <position position="73"/>
    </location>
    <ligand>
        <name>Mg(2+)</name>
        <dbReference type="ChEBI" id="CHEBI:18420"/>
        <label>2</label>
    </ligand>
</feature>
<dbReference type="InterPro" id="IPR036921">
    <property type="entry name" value="PurM-like_N_sf"/>
</dbReference>
<comment type="caution">
    <text evidence="5">The sequence shown here is derived from an EMBL/GenBank/DDBJ whole genome shotgun (WGS) entry which is preliminary data.</text>
</comment>
<feature type="binding site" evidence="2">
    <location>
        <position position="45"/>
    </location>
    <ligand>
        <name>Mg(2+)</name>
        <dbReference type="ChEBI" id="CHEBI:18420"/>
        <label>2</label>
    </ligand>
</feature>
<dbReference type="AlphaFoldDB" id="A0A318MXZ0"/>
<keyword evidence="2 5" id="KW-0418">Kinase</keyword>
<dbReference type="Pfam" id="PF00586">
    <property type="entry name" value="AIRS"/>
    <property type="match status" value="1"/>
</dbReference>
<dbReference type="InterPro" id="IPR036676">
    <property type="entry name" value="PurM-like_C_sf"/>
</dbReference>
<dbReference type="GO" id="GO:0009030">
    <property type="term" value="F:thiamine-phosphate kinase activity"/>
    <property type="evidence" value="ECO:0007669"/>
    <property type="project" value="UniProtKB-UniRule"/>
</dbReference>
<comment type="caution">
    <text evidence="2">Lacks conserved residue(s) required for the propagation of feature annotation.</text>
</comment>
<feature type="binding site" evidence="2">
    <location>
        <position position="73"/>
    </location>
    <ligand>
        <name>Mg(2+)</name>
        <dbReference type="ChEBI" id="CHEBI:18420"/>
        <label>3</label>
    </ligand>
</feature>
<name>A0A318MXZ0_9PROT</name>
<feature type="binding site" evidence="2">
    <location>
        <position position="43"/>
    </location>
    <ligand>
        <name>Mg(2+)</name>
        <dbReference type="ChEBI" id="CHEBI:18420"/>
        <label>4</label>
    </ligand>
</feature>
<feature type="binding site" evidence="2">
    <location>
        <position position="256"/>
    </location>
    <ligand>
        <name>substrate</name>
    </ligand>
</feature>
<dbReference type="InterPro" id="IPR016188">
    <property type="entry name" value="PurM-like_N"/>
</dbReference>
<dbReference type="GO" id="GO:0009229">
    <property type="term" value="P:thiamine diphosphate biosynthetic process"/>
    <property type="evidence" value="ECO:0007669"/>
    <property type="project" value="UniProtKB-UniRule"/>
</dbReference>
<feature type="binding site" evidence="2">
    <location>
        <position position="122"/>
    </location>
    <ligand>
        <name>Mg(2+)</name>
        <dbReference type="ChEBI" id="CHEBI:18420"/>
        <label>1</label>
    </ligand>
</feature>
<dbReference type="CDD" id="cd02194">
    <property type="entry name" value="ThiL"/>
    <property type="match status" value="1"/>
</dbReference>
<feature type="domain" description="PurM-like N-terminal" evidence="3">
    <location>
        <begin position="27"/>
        <end position="140"/>
    </location>
</feature>
<organism evidence="5 6">
    <name type="scientific">Commensalibacter melissae</name>
    <dbReference type="NCBI Taxonomy" id="2070537"/>
    <lineage>
        <taxon>Bacteria</taxon>
        <taxon>Pseudomonadati</taxon>
        <taxon>Pseudomonadota</taxon>
        <taxon>Alphaproteobacteria</taxon>
        <taxon>Acetobacterales</taxon>
        <taxon>Acetobacteraceae</taxon>
    </lineage>
</organism>
<comment type="miscellaneous">
    <text evidence="2">Reaction mechanism of ThiL seems to utilize a direct, inline transfer of the gamma-phosphate of ATP to TMP rather than a phosphorylated enzyme intermediate.</text>
</comment>
<feature type="binding site" evidence="2">
    <location>
        <position position="207"/>
    </location>
    <ligand>
        <name>Mg(2+)</name>
        <dbReference type="ChEBI" id="CHEBI:18420"/>
        <label>3</label>
    </ligand>
</feature>
<keyword evidence="2" id="KW-0547">Nucleotide-binding</keyword>
<dbReference type="HAMAP" id="MF_02128">
    <property type="entry name" value="TMP_kinase"/>
    <property type="match status" value="1"/>
</dbReference>
<proteinExistence type="inferred from homology"/>
<dbReference type="EMBL" id="QGLT01000001">
    <property type="protein sequence ID" value="PXZ01441.1"/>
    <property type="molecule type" value="Genomic_DNA"/>
</dbReference>
<dbReference type="NCBIfam" id="TIGR01379">
    <property type="entry name" value="thiL"/>
    <property type="match status" value="1"/>
</dbReference>
<dbReference type="RefSeq" id="WP_110437961.1">
    <property type="nucleotide sequence ID" value="NZ_CP046393.1"/>
</dbReference>
<dbReference type="SUPFAM" id="SSF55326">
    <property type="entry name" value="PurM N-terminal domain-like"/>
    <property type="match status" value="1"/>
</dbReference>